<evidence type="ECO:0000256" key="1">
    <source>
        <dbReference type="ARBA" id="ARBA00022723"/>
    </source>
</evidence>
<feature type="domain" description="MYND-type" evidence="5">
    <location>
        <begin position="162"/>
        <end position="202"/>
    </location>
</feature>
<evidence type="ECO:0000313" key="7">
    <source>
        <dbReference type="Proteomes" id="UP001446871"/>
    </source>
</evidence>
<evidence type="ECO:0000256" key="2">
    <source>
        <dbReference type="ARBA" id="ARBA00022771"/>
    </source>
</evidence>
<evidence type="ECO:0000259" key="5">
    <source>
        <dbReference type="PROSITE" id="PS50865"/>
    </source>
</evidence>
<dbReference type="Gene3D" id="6.10.140.2220">
    <property type="match status" value="1"/>
</dbReference>
<evidence type="ECO:0000256" key="4">
    <source>
        <dbReference type="PROSITE-ProRule" id="PRU00134"/>
    </source>
</evidence>
<dbReference type="EMBL" id="JAQQWM010000004">
    <property type="protein sequence ID" value="KAK8068280.1"/>
    <property type="molecule type" value="Genomic_DNA"/>
</dbReference>
<organism evidence="6 7">
    <name type="scientific">Apiospora saccharicola</name>
    <dbReference type="NCBI Taxonomy" id="335842"/>
    <lineage>
        <taxon>Eukaryota</taxon>
        <taxon>Fungi</taxon>
        <taxon>Dikarya</taxon>
        <taxon>Ascomycota</taxon>
        <taxon>Pezizomycotina</taxon>
        <taxon>Sordariomycetes</taxon>
        <taxon>Xylariomycetidae</taxon>
        <taxon>Amphisphaeriales</taxon>
        <taxon>Apiosporaceae</taxon>
        <taxon>Apiospora</taxon>
    </lineage>
</organism>
<dbReference type="SUPFAM" id="SSF144232">
    <property type="entry name" value="HIT/MYND zinc finger-like"/>
    <property type="match status" value="1"/>
</dbReference>
<comment type="caution">
    <text evidence="6">The sequence shown here is derived from an EMBL/GenBank/DDBJ whole genome shotgun (WGS) entry which is preliminary data.</text>
</comment>
<keyword evidence="2 4" id="KW-0863">Zinc-finger</keyword>
<name>A0ABR1VAP5_9PEZI</name>
<dbReference type="InterPro" id="IPR002893">
    <property type="entry name" value="Znf_MYND"/>
</dbReference>
<reference evidence="6 7" key="1">
    <citation type="submission" date="2023-01" db="EMBL/GenBank/DDBJ databases">
        <title>Analysis of 21 Apiospora genomes using comparative genomics revels a genus with tremendous synthesis potential of carbohydrate active enzymes and secondary metabolites.</title>
        <authorList>
            <person name="Sorensen T."/>
        </authorList>
    </citation>
    <scope>NUCLEOTIDE SEQUENCE [LARGE SCALE GENOMIC DNA]</scope>
    <source>
        <strain evidence="6 7">CBS 83171</strain>
    </source>
</reference>
<evidence type="ECO:0000313" key="6">
    <source>
        <dbReference type="EMBL" id="KAK8068280.1"/>
    </source>
</evidence>
<evidence type="ECO:0000256" key="3">
    <source>
        <dbReference type="ARBA" id="ARBA00022833"/>
    </source>
</evidence>
<accession>A0ABR1VAP5</accession>
<dbReference type="Proteomes" id="UP001446871">
    <property type="component" value="Unassembled WGS sequence"/>
</dbReference>
<dbReference type="PROSITE" id="PS50865">
    <property type="entry name" value="ZF_MYND_2"/>
    <property type="match status" value="1"/>
</dbReference>
<keyword evidence="3" id="KW-0862">Zinc</keyword>
<gene>
    <name evidence="6" type="ORF">PG996_007392</name>
</gene>
<keyword evidence="1" id="KW-0479">Metal-binding</keyword>
<keyword evidence="7" id="KW-1185">Reference proteome</keyword>
<dbReference type="PROSITE" id="PS01360">
    <property type="entry name" value="ZF_MYND_1"/>
    <property type="match status" value="1"/>
</dbReference>
<proteinExistence type="predicted"/>
<sequence>MPDFTDPALFPAFYELPSDVEIASAPAEGVEAASWWMLAQVKVNMTLTKPTLIVTDRRGLDFAVTFEDTSMDLKGYKKGYTMVVPRAQRTDREEGKKAVMRIDAGNCKSVQVSISGSITEGPIADDERLEQVIPAKMEHLLELGQVLDMVRGDEAEGKELKCGACGKTDATLSKCTGCGIVRYCSKECQLKGWSELGHKSNCKSLKAIKTIWPS</sequence>
<dbReference type="Pfam" id="PF01753">
    <property type="entry name" value="zf-MYND"/>
    <property type="match status" value="1"/>
</dbReference>
<protein>
    <submittedName>
        <fullName evidence="6">Zinc finger- mynd-type domain containing protein</fullName>
    </submittedName>
</protein>